<sequence length="264" mass="28508">MQYAQFTAGKGVDEGFFGAQANGVRLAHDAGQRGKLLEFDGGRKVDAPTEVGQQLANAGRDQRRGQRVAEQVVGGQAVLGQQRVPVAAEKRTAARRQGLGLEIWVGFEMAHIGNKEFDLFAVQAAPELFPVIHLQRGAHLGVGGDKARHGLGHQVHRCHGVTAQAHFTGVELGHARDLMAEQRRALHQAQRVLQHHLAFRGRAQVFVGAIHQHAAELLLQALDAAAEGRLGDTHGIRRAHETAVLVERDEVAQLAKIHGVPGIL</sequence>
<comment type="caution">
    <text evidence="1">The sequence shown here is derived from an EMBL/GenBank/DDBJ whole genome shotgun (WGS) entry which is preliminary data.</text>
</comment>
<reference evidence="1 2" key="1">
    <citation type="submission" date="2016-06" db="EMBL/GenBank/DDBJ databases">
        <title>Draft genome sequence of Pseudomonas sp. S1E40, a novel strain antagonistic activity to fungal plant pathogen.</title>
        <authorList>
            <person name="Tambong J.T."/>
            <person name="Tchagang C."/>
            <person name="Xu R."/>
        </authorList>
    </citation>
    <scope>NUCLEOTIDE SEQUENCE [LARGE SCALE GENOMIC DNA]</scope>
    <source>
        <strain evidence="1 2">S1E40</strain>
    </source>
</reference>
<evidence type="ECO:0000313" key="2">
    <source>
        <dbReference type="Proteomes" id="UP000095081"/>
    </source>
</evidence>
<name>A0ABX2Z4Z5_9PSED</name>
<keyword evidence="2" id="KW-1185">Reference proteome</keyword>
<proteinExistence type="predicted"/>
<dbReference type="EMBL" id="MAUE01000002">
    <property type="protein sequence ID" value="OCW30154.1"/>
    <property type="molecule type" value="Genomic_DNA"/>
</dbReference>
<accession>A0ABX2Z4Z5</accession>
<evidence type="ECO:0000313" key="1">
    <source>
        <dbReference type="EMBL" id="OCW30154.1"/>
    </source>
</evidence>
<gene>
    <name evidence="1" type="ORF">BBG20_01205</name>
</gene>
<protein>
    <submittedName>
        <fullName evidence="1">Uncharacterized protein</fullName>
    </submittedName>
</protein>
<dbReference type="Proteomes" id="UP000095081">
    <property type="component" value="Unassembled WGS sequence"/>
</dbReference>
<organism evidence="1 2">
    <name type="scientific">Pseudomonas aylmerensis</name>
    <dbReference type="NCBI Taxonomy" id="1869229"/>
    <lineage>
        <taxon>Bacteria</taxon>
        <taxon>Pseudomonadati</taxon>
        <taxon>Pseudomonadota</taxon>
        <taxon>Gammaproteobacteria</taxon>
        <taxon>Pseudomonadales</taxon>
        <taxon>Pseudomonadaceae</taxon>
        <taxon>Pseudomonas</taxon>
    </lineage>
</organism>